<dbReference type="GO" id="GO:0015074">
    <property type="term" value="P:DNA integration"/>
    <property type="evidence" value="ECO:0007669"/>
    <property type="project" value="InterPro"/>
</dbReference>
<feature type="domain" description="Tyr recombinase" evidence="4">
    <location>
        <begin position="129"/>
        <end position="320"/>
    </location>
</feature>
<keyword evidence="7" id="KW-1185">Reference proteome</keyword>
<evidence type="ECO:0000259" key="4">
    <source>
        <dbReference type="PROSITE" id="PS51898"/>
    </source>
</evidence>
<dbReference type="InterPro" id="IPR010998">
    <property type="entry name" value="Integrase_recombinase_N"/>
</dbReference>
<dbReference type="PANTHER" id="PTHR30349">
    <property type="entry name" value="PHAGE INTEGRASE-RELATED"/>
    <property type="match status" value="1"/>
</dbReference>
<organism evidence="6 7">
    <name type="scientific">Halobaculum saliterrae</name>
    <dbReference type="NCBI Taxonomy" id="2073113"/>
    <lineage>
        <taxon>Archaea</taxon>
        <taxon>Methanobacteriati</taxon>
        <taxon>Methanobacteriota</taxon>
        <taxon>Stenosarchaea group</taxon>
        <taxon>Halobacteria</taxon>
        <taxon>Halobacteriales</taxon>
        <taxon>Haloferacaceae</taxon>
        <taxon>Halobaculum</taxon>
    </lineage>
</organism>
<dbReference type="GO" id="GO:0003677">
    <property type="term" value="F:DNA binding"/>
    <property type="evidence" value="ECO:0007669"/>
    <property type="project" value="UniProtKB-UniRule"/>
</dbReference>
<evidence type="ECO:0000313" key="6">
    <source>
        <dbReference type="EMBL" id="MXR41244.1"/>
    </source>
</evidence>
<name>A0A6B0SQN0_9EURY</name>
<evidence type="ECO:0000256" key="2">
    <source>
        <dbReference type="ARBA" id="ARBA00023172"/>
    </source>
</evidence>
<sequence>MPDLTDIHGFGEQFQNQLAKLEEADIDDADRKAIRAFTRYQDTQRDLATSTLVNNLSDLRLCAERADLPLVKMEREDVDELLFRYKHDRGLAKGTLRNYRKALKKFFRYQDCEWATEIEIGASPDREVDADKTLEEEEIDALRDAANHPRDKALLELLLDTGLRISAAGTLRVGDVHLDGRTGAITLNKEAVGRKGASGTRPLVWSKPYIANWLDVHPRSDDPDAPLFVSLKRPDDPQYGDGSLTYYRYQQILKELAEDAGVDGEKVNPHNFRKSAISRWIREGFSEQEIKHRAMWVKDSRQFETYSQVTDEEMNDQILGKYGMSDEGEDHSPKIENCPQCQTPLREDASFCPGCGLPLSQTAARDMEEAEDDLFADLADAQSPSDIGMLQDLRSVIKEHPGLLSD</sequence>
<accession>A0A6B0SQN0</accession>
<dbReference type="PROSITE" id="PS51898">
    <property type="entry name" value="TYR_RECOMBINASE"/>
    <property type="match status" value="1"/>
</dbReference>
<dbReference type="InterPro" id="IPR050090">
    <property type="entry name" value="Tyrosine_recombinase_XerCD"/>
</dbReference>
<evidence type="ECO:0000313" key="7">
    <source>
        <dbReference type="Proteomes" id="UP000437065"/>
    </source>
</evidence>
<dbReference type="InterPro" id="IPR011010">
    <property type="entry name" value="DNA_brk_join_enz"/>
</dbReference>
<proteinExistence type="predicted"/>
<dbReference type="Proteomes" id="UP000437065">
    <property type="component" value="Unassembled WGS sequence"/>
</dbReference>
<dbReference type="Gene3D" id="1.10.150.130">
    <property type="match status" value="1"/>
</dbReference>
<dbReference type="RefSeq" id="WP_159665247.1">
    <property type="nucleotide sequence ID" value="NZ_WUUS01000004.1"/>
</dbReference>
<dbReference type="InterPro" id="IPR002104">
    <property type="entry name" value="Integrase_catalytic"/>
</dbReference>
<dbReference type="Pfam" id="PF00589">
    <property type="entry name" value="Phage_integrase"/>
    <property type="match status" value="1"/>
</dbReference>
<dbReference type="OrthoDB" id="144892at2157"/>
<dbReference type="SUPFAM" id="SSF56349">
    <property type="entry name" value="DNA breaking-rejoining enzymes"/>
    <property type="match status" value="1"/>
</dbReference>
<dbReference type="GO" id="GO:0006310">
    <property type="term" value="P:DNA recombination"/>
    <property type="evidence" value="ECO:0007669"/>
    <property type="project" value="UniProtKB-KW"/>
</dbReference>
<evidence type="ECO:0000256" key="1">
    <source>
        <dbReference type="ARBA" id="ARBA00023125"/>
    </source>
</evidence>
<dbReference type="AlphaFoldDB" id="A0A6B0SQN0"/>
<dbReference type="InterPro" id="IPR044068">
    <property type="entry name" value="CB"/>
</dbReference>
<dbReference type="PANTHER" id="PTHR30349:SF87">
    <property type="entry name" value="TRANSPOSASE A"/>
    <property type="match status" value="1"/>
</dbReference>
<dbReference type="CDD" id="cd00397">
    <property type="entry name" value="DNA_BRE_C"/>
    <property type="match status" value="1"/>
</dbReference>
<dbReference type="PROSITE" id="PS51900">
    <property type="entry name" value="CB"/>
    <property type="match status" value="1"/>
</dbReference>
<keyword evidence="2" id="KW-0233">DNA recombination</keyword>
<dbReference type="Pfam" id="PF13240">
    <property type="entry name" value="Zn_Ribbon_1"/>
    <property type="match status" value="1"/>
</dbReference>
<feature type="domain" description="Core-binding (CB)" evidence="5">
    <location>
        <begin position="28"/>
        <end position="111"/>
    </location>
</feature>
<evidence type="ECO:0000259" key="5">
    <source>
        <dbReference type="PROSITE" id="PS51900"/>
    </source>
</evidence>
<evidence type="ECO:0000256" key="3">
    <source>
        <dbReference type="PROSITE-ProRule" id="PRU01248"/>
    </source>
</evidence>
<dbReference type="Gene3D" id="1.10.443.10">
    <property type="entry name" value="Intergrase catalytic core"/>
    <property type="match status" value="1"/>
</dbReference>
<gene>
    <name evidence="6" type="ORF">GRX01_07825</name>
</gene>
<protein>
    <submittedName>
        <fullName evidence="6">Tyrosine-type recombinase/integrase</fullName>
    </submittedName>
</protein>
<reference evidence="6 7" key="1">
    <citation type="submission" date="2019-12" db="EMBL/GenBank/DDBJ databases">
        <title>Isolation and characterization of three novel carbon monoxide-oxidizing members of Halobacteria from salione crusts and soils.</title>
        <authorList>
            <person name="Myers M.R."/>
            <person name="King G.M."/>
        </authorList>
    </citation>
    <scope>NUCLEOTIDE SEQUENCE [LARGE SCALE GENOMIC DNA]</scope>
    <source>
        <strain evidence="6 7">WSA2</strain>
    </source>
</reference>
<comment type="caution">
    <text evidence="6">The sequence shown here is derived from an EMBL/GenBank/DDBJ whole genome shotgun (WGS) entry which is preliminary data.</text>
</comment>
<dbReference type="InterPro" id="IPR013762">
    <property type="entry name" value="Integrase-like_cat_sf"/>
</dbReference>
<dbReference type="InterPro" id="IPR026870">
    <property type="entry name" value="Zinc_ribbon_dom"/>
</dbReference>
<dbReference type="EMBL" id="WUUS01000004">
    <property type="protein sequence ID" value="MXR41244.1"/>
    <property type="molecule type" value="Genomic_DNA"/>
</dbReference>
<keyword evidence="1 3" id="KW-0238">DNA-binding</keyword>